<dbReference type="InterPro" id="IPR043148">
    <property type="entry name" value="TagF_C"/>
</dbReference>
<dbReference type="GO" id="GO:0016020">
    <property type="term" value="C:membrane"/>
    <property type="evidence" value="ECO:0007669"/>
    <property type="project" value="InterPro"/>
</dbReference>
<evidence type="ECO:0000256" key="1">
    <source>
        <dbReference type="SAM" id="Phobius"/>
    </source>
</evidence>
<feature type="transmembrane region" description="Helical" evidence="1">
    <location>
        <begin position="107"/>
        <end position="127"/>
    </location>
</feature>
<evidence type="ECO:0000313" key="3">
    <source>
        <dbReference type="Proteomes" id="UP000315389"/>
    </source>
</evidence>
<keyword evidence="1" id="KW-1133">Transmembrane helix</keyword>
<sequence length="506" mass="54021">MARLWRLVNRHAGDLGAAALAALAVAGLGSGSTRPWWVAIAAVIAALTLLIRPVAERVASVPLVAANGIPGIPPVAVGRGRAVLVAWARAVTAPVTALVAWSGRPFAAAIVATVGGLILAGTAYTAYRAIVRSRGQTASYAERIAALGPQFAIYTSRISHNRYQIAMWQELLVESGARGIVIVRDRSALRELAPGSPWPVLLLPRAEDLEIALAPSLRAVFYVNTLPRNLDMVAWRGPRHVYLGHGDSDKPLSSHPGHAMFDEIWVAGQHSIERYAERGVAIEPSKFRIISRPQLAELTMTRPADSGRPTALYAPTWNGYNSLTRLSSLGIGYGIVEALIAGGARVVFRPHPMSGRTRSGRREIGRIRKLLREDTRRTGTGHAWGIEATGATFATVASQADLLVTDPSSVIADFLVTGRPIIVVKPEGLSEADPLPSVDEVVLPALYRVRGDLADLPAAIGDALGADHREAARTVARDALFGQRPGGGWEESWRAELARVLGATAR</sequence>
<dbReference type="AlphaFoldDB" id="A0A542ZTX7"/>
<keyword evidence="1" id="KW-0812">Transmembrane</keyword>
<dbReference type="Pfam" id="PF04464">
    <property type="entry name" value="Glyphos_transf"/>
    <property type="match status" value="1"/>
</dbReference>
<organism evidence="2 3">
    <name type="scientific">Rarobacter faecitabidus</name>
    <dbReference type="NCBI Taxonomy" id="13243"/>
    <lineage>
        <taxon>Bacteria</taxon>
        <taxon>Bacillati</taxon>
        <taxon>Actinomycetota</taxon>
        <taxon>Actinomycetes</taxon>
        <taxon>Micrococcales</taxon>
        <taxon>Rarobacteraceae</taxon>
        <taxon>Rarobacter</taxon>
    </lineage>
</organism>
<feature type="transmembrane region" description="Helical" evidence="1">
    <location>
        <begin position="12"/>
        <end position="30"/>
    </location>
</feature>
<reference evidence="2 3" key="1">
    <citation type="submission" date="2019-06" db="EMBL/GenBank/DDBJ databases">
        <title>Sequencing the genomes of 1000 actinobacteria strains.</title>
        <authorList>
            <person name="Klenk H.-P."/>
        </authorList>
    </citation>
    <scope>NUCLEOTIDE SEQUENCE [LARGE SCALE GENOMIC DNA]</scope>
    <source>
        <strain evidence="2 3">DSM 4813</strain>
    </source>
</reference>
<dbReference type="Proteomes" id="UP000315389">
    <property type="component" value="Unassembled WGS sequence"/>
</dbReference>
<keyword evidence="1" id="KW-0472">Membrane</keyword>
<name>A0A542ZTX7_RARFA</name>
<dbReference type="Gene3D" id="3.40.50.12580">
    <property type="match status" value="1"/>
</dbReference>
<dbReference type="EMBL" id="VFOS01000001">
    <property type="protein sequence ID" value="TQL63805.1"/>
    <property type="molecule type" value="Genomic_DNA"/>
</dbReference>
<keyword evidence="2" id="KW-0808">Transferase</keyword>
<gene>
    <name evidence="2" type="ORF">FB461_0283</name>
</gene>
<evidence type="ECO:0000313" key="2">
    <source>
        <dbReference type="EMBL" id="TQL63805.1"/>
    </source>
</evidence>
<protein>
    <submittedName>
        <fullName evidence="2">CDP-glycerol:poly(Glycerophosphate) glycerophosphotransferase</fullName>
    </submittedName>
</protein>
<dbReference type="GO" id="GO:0047355">
    <property type="term" value="F:CDP-glycerol glycerophosphotransferase activity"/>
    <property type="evidence" value="ECO:0007669"/>
    <property type="project" value="InterPro"/>
</dbReference>
<comment type="caution">
    <text evidence="2">The sequence shown here is derived from an EMBL/GenBank/DDBJ whole genome shotgun (WGS) entry which is preliminary data.</text>
</comment>
<keyword evidence="3" id="KW-1185">Reference proteome</keyword>
<proteinExistence type="predicted"/>
<dbReference type="InterPro" id="IPR007554">
    <property type="entry name" value="Glycerophosphate_synth"/>
</dbReference>
<accession>A0A542ZTX7</accession>
<feature type="transmembrane region" description="Helical" evidence="1">
    <location>
        <begin position="36"/>
        <end position="55"/>
    </location>
</feature>